<dbReference type="RefSeq" id="WP_168205453.1">
    <property type="nucleotide sequence ID" value="NZ_CP042913.1"/>
</dbReference>
<evidence type="ECO:0000256" key="3">
    <source>
        <dbReference type="ARBA" id="ARBA00022989"/>
    </source>
</evidence>
<accession>A0A5B9QU55</accession>
<sequence length="861" mass="94148">MDFMLHNYPILIPLAPLVAAIYNAFSIGSAGDRKYGFGMFAHIVAFVAAVVALGEAVAAGHVARHLLLCETSWSFLPTIELSIDRLSTVMMVVISSIGLVLYRYSIRYLQSDLGQSRYLALLSLTISTLLVMVSSRDLVLLFLAWQLLSWLLCLLVHNYSHLPTARSSFRTFIMMRVGDIAFLAGIVLAFQFYGTVEFSQLFERAQTTPITLRPFGSGFEISGATVVTLLIFVGAMSKSAQIPLHMWLPDSLYAPTPIHGLLHAGIINAGGFLLMELAPLFVLSRPTLHFIFAVGLMTTVLGTSMKLVQNDIKKTLGYSTIGQMGFMIMECGLGAFSLAIFHLIAHGLFKATIFLNCGNVIHETRQEPKRPFTPTEREALAASNWAVGFVMSLVLPLLILLGAHELLHVPLRDSQGLVIFVFFSWATVSQAKLTLYRLHRTGSFKAQCLLLGVIAVVTLVYLFAAELFTNFLYPSPETVIEHFQAAALPSGLFAAIVIGGAVIVILGWVVAFPKRQGQGFHWPKAITNIRNTLYMFFVNRLYLDGVALRLRLVVKKVAESLNRNRFFFPCAAVFALALAGARWTSPADVSIGDLLALLAMGLLLPLFPLHSAYVAALTRLPRVLVFLMSAIMPLAGLFGLMQLVPKIPPTLMPVVSALALVGAMYASIKAVIQKSVPHLIAYAGLAFYSILWWQIASVGSVTREAIVYAYSVVLVIGGILLAWDRLRVRYGNLPMNRIGGLARPMPKFGLCLALLVMAAVGLPPFGLGFGFVGLMLGSPTVTAGTFVVLLTWFGASWYLFKLMQRLLFGPHREDIRYDDLKPVEIAAIAGVLLLLVALSIAPQGLFAFGSEEVARIAMEMK</sequence>
<feature type="transmembrane region" description="Helical" evidence="6">
    <location>
        <begin position="595"/>
        <end position="616"/>
    </location>
</feature>
<dbReference type="KEGG" id="bgok:Pr1d_49470"/>
<keyword evidence="4 6" id="KW-0472">Membrane</keyword>
<keyword evidence="2 5" id="KW-0812">Transmembrane</keyword>
<feature type="transmembrane region" description="Helical" evidence="6">
    <location>
        <begin position="177"/>
        <end position="196"/>
    </location>
</feature>
<feature type="transmembrane region" description="Helical" evidence="6">
    <location>
        <begin position="258"/>
        <end position="282"/>
    </location>
</feature>
<dbReference type="EMBL" id="CP042913">
    <property type="protein sequence ID" value="QEG37601.1"/>
    <property type="molecule type" value="Genomic_DNA"/>
</dbReference>
<dbReference type="GO" id="GO:0003954">
    <property type="term" value="F:NADH dehydrogenase activity"/>
    <property type="evidence" value="ECO:0007669"/>
    <property type="project" value="TreeGrafter"/>
</dbReference>
<dbReference type="AlphaFoldDB" id="A0A5B9QU55"/>
<dbReference type="GO" id="GO:0012505">
    <property type="term" value="C:endomembrane system"/>
    <property type="evidence" value="ECO:0007669"/>
    <property type="project" value="UniProtKB-SubCell"/>
</dbReference>
<evidence type="ECO:0000256" key="6">
    <source>
        <dbReference type="SAM" id="Phobius"/>
    </source>
</evidence>
<feature type="transmembrane region" description="Helical" evidence="6">
    <location>
        <begin position="6"/>
        <end position="25"/>
    </location>
</feature>
<dbReference type="GO" id="GO:0008137">
    <property type="term" value="F:NADH dehydrogenase (ubiquinone) activity"/>
    <property type="evidence" value="ECO:0007669"/>
    <property type="project" value="InterPro"/>
</dbReference>
<name>A0A5B9QU55_9BACT</name>
<dbReference type="PRINTS" id="PR01434">
    <property type="entry name" value="NADHDHGNASE5"/>
</dbReference>
<feature type="transmembrane region" description="Helical" evidence="6">
    <location>
        <begin position="623"/>
        <end position="644"/>
    </location>
</feature>
<feature type="transmembrane region" description="Helical" evidence="6">
    <location>
        <begin position="448"/>
        <end position="472"/>
    </location>
</feature>
<feature type="transmembrane region" description="Helical" evidence="6">
    <location>
        <begin position="416"/>
        <end position="436"/>
    </location>
</feature>
<feature type="transmembrane region" description="Helical" evidence="6">
    <location>
        <begin position="566"/>
        <end position="583"/>
    </location>
</feature>
<organism evidence="9 10">
    <name type="scientific">Bythopirellula goksoeyrii</name>
    <dbReference type="NCBI Taxonomy" id="1400387"/>
    <lineage>
        <taxon>Bacteria</taxon>
        <taxon>Pseudomonadati</taxon>
        <taxon>Planctomycetota</taxon>
        <taxon>Planctomycetia</taxon>
        <taxon>Pirellulales</taxon>
        <taxon>Lacipirellulaceae</taxon>
        <taxon>Bythopirellula</taxon>
    </lineage>
</organism>
<feature type="transmembrane region" description="Helical" evidence="6">
    <location>
        <begin position="288"/>
        <end position="308"/>
    </location>
</feature>
<dbReference type="Proteomes" id="UP000323917">
    <property type="component" value="Chromosome"/>
</dbReference>
<feature type="domain" description="NADH:quinone oxidoreductase/Mrp antiporter transmembrane" evidence="7">
    <location>
        <begin position="584"/>
        <end position="775"/>
    </location>
</feature>
<feature type="transmembrane region" description="Helical" evidence="6">
    <location>
        <begin position="116"/>
        <end position="133"/>
    </location>
</feature>
<dbReference type="EC" id="1.6.5.11" evidence="9"/>
<feature type="transmembrane region" description="Helical" evidence="6">
    <location>
        <begin position="781"/>
        <end position="800"/>
    </location>
</feature>
<feature type="domain" description="NADH:quinone oxidoreductase/Mrp antiporter transmembrane" evidence="7">
    <location>
        <begin position="135"/>
        <end position="366"/>
    </location>
</feature>
<feature type="transmembrane region" description="Helical" evidence="6">
    <location>
        <begin position="382"/>
        <end position="404"/>
    </location>
</feature>
<dbReference type="GO" id="GO:0015990">
    <property type="term" value="P:electron transport coupled proton transport"/>
    <property type="evidence" value="ECO:0007669"/>
    <property type="project" value="TreeGrafter"/>
</dbReference>
<dbReference type="InterPro" id="IPR001750">
    <property type="entry name" value="ND/Mrp_TM"/>
</dbReference>
<dbReference type="PANTHER" id="PTHR42829">
    <property type="entry name" value="NADH-UBIQUINONE OXIDOREDUCTASE CHAIN 5"/>
    <property type="match status" value="1"/>
</dbReference>
<keyword evidence="10" id="KW-1185">Reference proteome</keyword>
<feature type="transmembrane region" description="Helical" evidence="6">
    <location>
        <begin position="83"/>
        <end position="104"/>
    </location>
</feature>
<evidence type="ECO:0000259" key="8">
    <source>
        <dbReference type="Pfam" id="PF00662"/>
    </source>
</evidence>
<feature type="transmembrane region" description="Helical" evidence="6">
    <location>
        <begin position="216"/>
        <end position="237"/>
    </location>
</feature>
<evidence type="ECO:0000313" key="10">
    <source>
        <dbReference type="Proteomes" id="UP000323917"/>
    </source>
</evidence>
<feature type="transmembrane region" description="Helical" evidence="6">
    <location>
        <begin position="707"/>
        <end position="726"/>
    </location>
</feature>
<dbReference type="Pfam" id="PF00662">
    <property type="entry name" value="Proton_antipo_N"/>
    <property type="match status" value="1"/>
</dbReference>
<proteinExistence type="predicted"/>
<feature type="transmembrane region" description="Helical" evidence="6">
    <location>
        <begin position="650"/>
        <end position="672"/>
    </location>
</feature>
<evidence type="ECO:0000256" key="5">
    <source>
        <dbReference type="RuleBase" id="RU000320"/>
    </source>
</evidence>
<keyword evidence="9" id="KW-0560">Oxidoreductase</keyword>
<evidence type="ECO:0000313" key="9">
    <source>
        <dbReference type="EMBL" id="QEG37601.1"/>
    </source>
</evidence>
<protein>
    <submittedName>
        <fullName evidence="9">NADH-quinone oxidoreductase subunit 12</fullName>
        <ecNumber evidence="9">1.6.5.11</ecNumber>
    </submittedName>
</protein>
<reference evidence="9 10" key="1">
    <citation type="submission" date="2019-08" db="EMBL/GenBank/DDBJ databases">
        <title>Deep-cultivation of Planctomycetes and their phenomic and genomic characterization uncovers novel biology.</title>
        <authorList>
            <person name="Wiegand S."/>
            <person name="Jogler M."/>
            <person name="Boedeker C."/>
            <person name="Pinto D."/>
            <person name="Vollmers J."/>
            <person name="Rivas-Marin E."/>
            <person name="Kohn T."/>
            <person name="Peeters S.H."/>
            <person name="Heuer A."/>
            <person name="Rast P."/>
            <person name="Oberbeckmann S."/>
            <person name="Bunk B."/>
            <person name="Jeske O."/>
            <person name="Meyerdierks A."/>
            <person name="Storesund J.E."/>
            <person name="Kallscheuer N."/>
            <person name="Luecker S."/>
            <person name="Lage O.M."/>
            <person name="Pohl T."/>
            <person name="Merkel B.J."/>
            <person name="Hornburger P."/>
            <person name="Mueller R.-W."/>
            <person name="Bruemmer F."/>
            <person name="Labrenz M."/>
            <person name="Spormann A.M."/>
            <person name="Op den Camp H."/>
            <person name="Overmann J."/>
            <person name="Amann R."/>
            <person name="Jetten M.S.M."/>
            <person name="Mascher T."/>
            <person name="Medema M.H."/>
            <person name="Devos D.P."/>
            <person name="Kaster A.-K."/>
            <person name="Ovreas L."/>
            <person name="Rohde M."/>
            <person name="Galperin M.Y."/>
            <person name="Jogler C."/>
        </authorList>
    </citation>
    <scope>NUCLEOTIDE SEQUENCE [LARGE SCALE GENOMIC DNA]</scope>
    <source>
        <strain evidence="9 10">Pr1d</strain>
    </source>
</reference>
<keyword evidence="3 6" id="KW-1133">Transmembrane helix</keyword>
<feature type="transmembrane region" description="Helical" evidence="6">
    <location>
        <begin position="315"/>
        <end position="337"/>
    </location>
</feature>
<evidence type="ECO:0000256" key="2">
    <source>
        <dbReference type="ARBA" id="ARBA00022692"/>
    </source>
</evidence>
<dbReference type="Pfam" id="PF00361">
    <property type="entry name" value="Proton_antipo_M"/>
    <property type="match status" value="2"/>
</dbReference>
<evidence type="ECO:0000259" key="7">
    <source>
        <dbReference type="Pfam" id="PF00361"/>
    </source>
</evidence>
<feature type="transmembrane region" description="Helical" evidence="6">
    <location>
        <begin position="679"/>
        <end position="695"/>
    </location>
</feature>
<dbReference type="GO" id="GO:0016020">
    <property type="term" value="C:membrane"/>
    <property type="evidence" value="ECO:0007669"/>
    <property type="project" value="UniProtKB-SubCell"/>
</dbReference>
<feature type="transmembrane region" description="Helical" evidence="6">
    <location>
        <begin position="37"/>
        <end position="63"/>
    </location>
</feature>
<comment type="subcellular location">
    <subcellularLocation>
        <location evidence="1">Endomembrane system</location>
        <topology evidence="1">Multi-pass membrane protein</topology>
    </subcellularLocation>
    <subcellularLocation>
        <location evidence="5">Membrane</location>
        <topology evidence="5">Multi-pass membrane protein</topology>
    </subcellularLocation>
</comment>
<feature type="transmembrane region" description="Helical" evidence="6">
    <location>
        <begin position="492"/>
        <end position="512"/>
    </location>
</feature>
<evidence type="ECO:0000256" key="1">
    <source>
        <dbReference type="ARBA" id="ARBA00004127"/>
    </source>
</evidence>
<feature type="transmembrane region" description="Helical" evidence="6">
    <location>
        <begin position="820"/>
        <end position="841"/>
    </location>
</feature>
<dbReference type="InterPro" id="IPR003945">
    <property type="entry name" value="NU5C-like"/>
</dbReference>
<dbReference type="PANTHER" id="PTHR42829:SF1">
    <property type="entry name" value="INORGANIC CARBON TRANSPORTER SUBUNIT DABB-RELATED"/>
    <property type="match status" value="1"/>
</dbReference>
<feature type="domain" description="NADH-Ubiquinone oxidoreductase (complex I) chain 5 N-terminal" evidence="8">
    <location>
        <begin position="78"/>
        <end position="118"/>
    </location>
</feature>
<dbReference type="GO" id="GO:0042773">
    <property type="term" value="P:ATP synthesis coupled electron transport"/>
    <property type="evidence" value="ECO:0007669"/>
    <property type="project" value="InterPro"/>
</dbReference>
<evidence type="ECO:0000256" key="4">
    <source>
        <dbReference type="ARBA" id="ARBA00023136"/>
    </source>
</evidence>
<dbReference type="InterPro" id="IPR001516">
    <property type="entry name" value="Proton_antipo_N"/>
</dbReference>
<feature type="transmembrane region" description="Helical" evidence="6">
    <location>
        <begin position="747"/>
        <end position="775"/>
    </location>
</feature>
<gene>
    <name evidence="9" type="ORF">Pr1d_49470</name>
</gene>